<feature type="non-terminal residue" evidence="1">
    <location>
        <position position="505"/>
    </location>
</feature>
<accession>A0A9W4RMN3</accession>
<comment type="caution">
    <text evidence="1">The sequence shown here is derived from an EMBL/GenBank/DDBJ whole genome shotgun (WGS) entry which is preliminary data.</text>
</comment>
<evidence type="ECO:0000313" key="1">
    <source>
        <dbReference type="EMBL" id="CAI0643910.1"/>
    </source>
</evidence>
<proteinExistence type="predicted"/>
<reference evidence="1" key="1">
    <citation type="submission" date="2022-08" db="EMBL/GenBank/DDBJ databases">
        <authorList>
            <person name="Giroux E."/>
            <person name="Giroux E."/>
        </authorList>
    </citation>
    <scope>NUCLEOTIDE SEQUENCE</scope>
    <source>
        <strain evidence="1">H1091258</strain>
    </source>
</reference>
<gene>
    <name evidence="1" type="ORF">CGXH109_LOCUS30190</name>
</gene>
<sequence>IRDHDNITMASPAALTDSVEVYETVETNITETIEVTSVNKAGKTQVEKVVVELPAYHTAPPWQLLWDDLKLFILKAYKLPVVVFPLAYPHRGHTRYPPLDQAWVPHMIRFGAINRAVTYFQERFQHIIDPHYPSGEMDELYPSVGNLICLAAHTVLIATQLAFLLSLPFIATFPFTAVLPYAIAFVTINYLACIPLNAGVKGGVLESHQITESENWVKHENEKWIFLNGVSVGSHWLQGNLNRLSRTFHRPITGVHNKTAGVIFDTIQCLVERCFYFGTTDTRECYALIAGAVADPAKDRVVLILHSQGGLEGSIILDWLLSHCARKDLKKLEIYTFGNAANHFNNPKIDEGEYVVGHIEHYANDGDFVAEWGVTHFKSLISEQTKEAKNHSKKSHRHKRQSHETAIASILGVTPRQNNFNGLLFKNKGKWGHLLNQHYLDRILPLNNTLTGVVEGKEGRGHKYFLDATMVQGRGLRKGDKNKVANESRLWQYINGREPGMVNGN</sequence>
<protein>
    <submittedName>
        <fullName evidence="1">Uncharacterized protein</fullName>
    </submittedName>
</protein>
<keyword evidence="2" id="KW-1185">Reference proteome</keyword>
<dbReference type="EMBL" id="CAMGZC010000133">
    <property type="protein sequence ID" value="CAI0643910.1"/>
    <property type="molecule type" value="Genomic_DNA"/>
</dbReference>
<dbReference type="Proteomes" id="UP001152533">
    <property type="component" value="Unassembled WGS sequence"/>
</dbReference>
<name>A0A9W4RMN3_9PEZI</name>
<organism evidence="1 2">
    <name type="scientific">Colletotrichum noveboracense</name>
    <dbReference type="NCBI Taxonomy" id="2664923"/>
    <lineage>
        <taxon>Eukaryota</taxon>
        <taxon>Fungi</taxon>
        <taxon>Dikarya</taxon>
        <taxon>Ascomycota</taxon>
        <taxon>Pezizomycotina</taxon>
        <taxon>Sordariomycetes</taxon>
        <taxon>Hypocreomycetidae</taxon>
        <taxon>Glomerellales</taxon>
        <taxon>Glomerellaceae</taxon>
        <taxon>Colletotrichum</taxon>
        <taxon>Colletotrichum gloeosporioides species complex</taxon>
    </lineage>
</organism>
<dbReference type="PANTHER" id="PTHR42044">
    <property type="entry name" value="DUF676 DOMAIN-CONTAINING PROTEIN-RELATED"/>
    <property type="match status" value="1"/>
</dbReference>
<dbReference type="PANTHER" id="PTHR42044:SF2">
    <property type="entry name" value="DUF676 DOMAIN-CONTAINING PROTEIN"/>
    <property type="match status" value="1"/>
</dbReference>
<dbReference type="AlphaFoldDB" id="A0A9W4RMN3"/>
<evidence type="ECO:0000313" key="2">
    <source>
        <dbReference type="Proteomes" id="UP001152533"/>
    </source>
</evidence>